<dbReference type="GO" id="GO:0016887">
    <property type="term" value="F:ATP hydrolysis activity"/>
    <property type="evidence" value="ECO:0007669"/>
    <property type="project" value="InterPro"/>
</dbReference>
<evidence type="ECO:0000256" key="7">
    <source>
        <dbReference type="SAM" id="Phobius"/>
    </source>
</evidence>
<feature type="transmembrane region" description="Helical" evidence="7">
    <location>
        <begin position="249"/>
        <end position="270"/>
    </location>
</feature>
<proteinExistence type="inferred from homology"/>
<protein>
    <submittedName>
        <fullName evidence="10">ABC2 membrane and/or AAA 21 domain containing protein</fullName>
    </submittedName>
</protein>
<dbReference type="InterPro" id="IPR003439">
    <property type="entry name" value="ABC_transporter-like_ATP-bd"/>
</dbReference>
<gene>
    <name evidence="10" type="ORF">BDFB_011294</name>
</gene>
<dbReference type="Pfam" id="PF00005">
    <property type="entry name" value="ABC_tran"/>
    <property type="match status" value="1"/>
</dbReference>
<keyword evidence="5 7" id="KW-1133">Transmembrane helix</keyword>
<dbReference type="PANTHER" id="PTHR48041:SF105">
    <property type="entry name" value="FI02074P"/>
    <property type="match status" value="1"/>
</dbReference>
<feature type="non-terminal residue" evidence="10">
    <location>
        <position position="486"/>
    </location>
</feature>
<dbReference type="OrthoDB" id="66620at2759"/>
<dbReference type="InterPro" id="IPR027417">
    <property type="entry name" value="P-loop_NTPase"/>
</dbReference>
<name>A0A482W5B3_ASBVE</name>
<evidence type="ECO:0000256" key="4">
    <source>
        <dbReference type="ARBA" id="ARBA00022692"/>
    </source>
</evidence>
<evidence type="ECO:0000256" key="6">
    <source>
        <dbReference type="ARBA" id="ARBA00023136"/>
    </source>
</evidence>
<evidence type="ECO:0000256" key="3">
    <source>
        <dbReference type="ARBA" id="ARBA00022448"/>
    </source>
</evidence>
<keyword evidence="3" id="KW-0813">Transport</keyword>
<dbReference type="InterPro" id="IPR050352">
    <property type="entry name" value="ABCG_transporters"/>
</dbReference>
<dbReference type="AlphaFoldDB" id="A0A482W5B3"/>
<feature type="transmembrane region" description="Helical" evidence="7">
    <location>
        <begin position="282"/>
        <end position="305"/>
    </location>
</feature>
<dbReference type="Pfam" id="PF01061">
    <property type="entry name" value="ABC2_membrane"/>
    <property type="match status" value="1"/>
</dbReference>
<comment type="caution">
    <text evidence="10">The sequence shown here is derived from an EMBL/GenBank/DDBJ whole genome shotgun (WGS) entry which is preliminary data.</text>
</comment>
<dbReference type="EMBL" id="QDEB01031740">
    <property type="protein sequence ID" value="RZC39728.1"/>
    <property type="molecule type" value="Genomic_DNA"/>
</dbReference>
<organism evidence="10 11">
    <name type="scientific">Asbolus verrucosus</name>
    <name type="common">Desert ironclad beetle</name>
    <dbReference type="NCBI Taxonomy" id="1661398"/>
    <lineage>
        <taxon>Eukaryota</taxon>
        <taxon>Metazoa</taxon>
        <taxon>Ecdysozoa</taxon>
        <taxon>Arthropoda</taxon>
        <taxon>Hexapoda</taxon>
        <taxon>Insecta</taxon>
        <taxon>Pterygota</taxon>
        <taxon>Neoptera</taxon>
        <taxon>Endopterygota</taxon>
        <taxon>Coleoptera</taxon>
        <taxon>Polyphaga</taxon>
        <taxon>Cucujiformia</taxon>
        <taxon>Tenebrionidae</taxon>
        <taxon>Pimeliinae</taxon>
        <taxon>Asbolus</taxon>
    </lineage>
</organism>
<evidence type="ECO:0000256" key="2">
    <source>
        <dbReference type="ARBA" id="ARBA00005814"/>
    </source>
</evidence>
<evidence type="ECO:0000259" key="9">
    <source>
        <dbReference type="Pfam" id="PF01061"/>
    </source>
</evidence>
<evidence type="ECO:0000313" key="10">
    <source>
        <dbReference type="EMBL" id="RZC39728.1"/>
    </source>
</evidence>
<dbReference type="GO" id="GO:0005886">
    <property type="term" value="C:plasma membrane"/>
    <property type="evidence" value="ECO:0007669"/>
    <property type="project" value="TreeGrafter"/>
</dbReference>
<keyword evidence="11" id="KW-1185">Reference proteome</keyword>
<evidence type="ECO:0000256" key="1">
    <source>
        <dbReference type="ARBA" id="ARBA00004141"/>
    </source>
</evidence>
<feature type="transmembrane region" description="Helical" evidence="7">
    <location>
        <begin position="326"/>
        <end position="351"/>
    </location>
</feature>
<dbReference type="Gene3D" id="3.40.50.300">
    <property type="entry name" value="P-loop containing nucleotide triphosphate hydrolases"/>
    <property type="match status" value="1"/>
</dbReference>
<dbReference type="GO" id="GO:0005524">
    <property type="term" value="F:ATP binding"/>
    <property type="evidence" value="ECO:0007669"/>
    <property type="project" value="InterPro"/>
</dbReference>
<feature type="transmembrane region" description="Helical" evidence="7">
    <location>
        <begin position="394"/>
        <end position="411"/>
    </location>
</feature>
<dbReference type="Proteomes" id="UP000292052">
    <property type="component" value="Unassembled WGS sequence"/>
</dbReference>
<reference evidence="10 11" key="1">
    <citation type="submission" date="2017-03" db="EMBL/GenBank/DDBJ databases">
        <title>Genome of the blue death feigning beetle - Asbolus verrucosus.</title>
        <authorList>
            <person name="Rider S.D."/>
        </authorList>
    </citation>
    <scope>NUCLEOTIDE SEQUENCE [LARGE SCALE GENOMIC DNA]</scope>
    <source>
        <strain evidence="10">Butters</strain>
        <tissue evidence="10">Head and leg muscle</tissue>
    </source>
</reference>
<dbReference type="InterPro" id="IPR013525">
    <property type="entry name" value="ABC2_TM"/>
</dbReference>
<dbReference type="SUPFAM" id="SSF52540">
    <property type="entry name" value="P-loop containing nucleoside triphosphate hydrolases"/>
    <property type="match status" value="1"/>
</dbReference>
<accession>A0A482W5B3</accession>
<feature type="domain" description="ABC transporter" evidence="8">
    <location>
        <begin position="2"/>
        <end position="90"/>
    </location>
</feature>
<feature type="domain" description="ABC-2 type transporter transmembrane" evidence="9">
    <location>
        <begin position="232"/>
        <end position="442"/>
    </location>
</feature>
<keyword evidence="6 7" id="KW-0472">Membrane</keyword>
<evidence type="ECO:0000256" key="5">
    <source>
        <dbReference type="ARBA" id="ARBA00022989"/>
    </source>
</evidence>
<sequence length="486" mass="55605">MLSYIMQDDIIQPFLTVKEAMVYAAHFKMGANVKVADRIAVIEEVVDFLGLEKCVNTYSQYLSGGERKRLNIALELINNPPVIFLDEPTTGLDDFAVRQCVDLLKKISKLDRTVVCTIHQPQASLFQVFDRVYIIADGYCVYNGSPAQMVPFFSLASYTCPSNNTPAEYILLPVIELVHSDPSIINCFKDLIQNGKISMNETVDSDTILETFNNEVVIQNNDTDFPTSFYVQLFYLMSRRFLQMKRNRIGLYIQFFNHLLLGFAIAGLYGATGNNAKHTFTIFKYCICCNVFLMFTYMMTPVLLFPLEVVLLKREHFNRWYSLKAFYSALFFSSLPLFITLGSMFIGIVYFLTDQPKEVDRFLGFYLTCFAIALTAQGLGYLVGSVCRITSGSIIVSLVMAPLVLLSYYGIDNGSNIQSFYRFLMTLSFMRHGVIGLCNALFYQRKPLTCYDDEVYCHYARPDVLMRDMSMPLTHYKYQLGHIFIF</sequence>
<keyword evidence="4 7" id="KW-0812">Transmembrane</keyword>
<evidence type="ECO:0000259" key="8">
    <source>
        <dbReference type="Pfam" id="PF00005"/>
    </source>
</evidence>
<comment type="similarity">
    <text evidence="2">Belongs to the ABC transporter superfamily. ABCG family. Eye pigment precursor importer (TC 3.A.1.204) subfamily.</text>
</comment>
<dbReference type="PANTHER" id="PTHR48041">
    <property type="entry name" value="ABC TRANSPORTER G FAMILY MEMBER 28"/>
    <property type="match status" value="1"/>
</dbReference>
<feature type="transmembrane region" description="Helical" evidence="7">
    <location>
        <begin position="423"/>
        <end position="443"/>
    </location>
</feature>
<comment type="subcellular location">
    <subcellularLocation>
        <location evidence="1">Membrane</location>
        <topology evidence="1">Multi-pass membrane protein</topology>
    </subcellularLocation>
</comment>
<evidence type="ECO:0000313" key="11">
    <source>
        <dbReference type="Proteomes" id="UP000292052"/>
    </source>
</evidence>
<dbReference type="GO" id="GO:0140359">
    <property type="term" value="F:ABC-type transporter activity"/>
    <property type="evidence" value="ECO:0007669"/>
    <property type="project" value="InterPro"/>
</dbReference>
<feature type="transmembrane region" description="Helical" evidence="7">
    <location>
        <begin position="363"/>
        <end position="382"/>
    </location>
</feature>